<organism evidence="4 5">
    <name type="scientific">Fulvitalea axinellae</name>
    <dbReference type="NCBI Taxonomy" id="1182444"/>
    <lineage>
        <taxon>Bacteria</taxon>
        <taxon>Pseudomonadati</taxon>
        <taxon>Bacteroidota</taxon>
        <taxon>Cytophagia</taxon>
        <taxon>Cytophagales</taxon>
        <taxon>Persicobacteraceae</taxon>
        <taxon>Fulvitalea</taxon>
    </lineage>
</organism>
<dbReference type="Gene3D" id="3.40.50.1820">
    <property type="entry name" value="alpha/beta hydrolase"/>
    <property type="match status" value="1"/>
</dbReference>
<keyword evidence="5" id="KW-1185">Reference proteome</keyword>
<feature type="signal peptide" evidence="1">
    <location>
        <begin position="1"/>
        <end position="24"/>
    </location>
</feature>
<dbReference type="Pfam" id="PF00326">
    <property type="entry name" value="Peptidase_S9"/>
    <property type="match status" value="1"/>
</dbReference>
<dbReference type="AlphaFoldDB" id="A0AAU9CWG8"/>
<protein>
    <submittedName>
        <fullName evidence="4">Prolyl tripeptidyl peptidase</fullName>
    </submittedName>
</protein>
<evidence type="ECO:0000256" key="1">
    <source>
        <dbReference type="SAM" id="SignalP"/>
    </source>
</evidence>
<sequence>MIQKSRLFLQALALLIFFAVSANAQKKDLTIDDAVIGQWFNLAPERVDQLQWVKGSSSYSFVKDNELMVSARKGEPTAIASLDDIKASNSNLSGQKRFPAITWENPKSFSFKTASGYFSYNTESKKAEKLIASEKGGENQDFSPKAKRLAYTIENNLFVNDNGNIKALSDEDNKAIVYGKVVHRNEFGVHKGTFWSPEGNLLAFYRNDQTQVTDYPITNIHTRPATNDAIKYPMAGMKNEKVTLAIHDFRSGKTVYLKTGDKDQYLTNVQWSPDEKYVYIAILNRDQNHLAMNRYNVATGELEATLFEENAEKYIQPLHPIMFLPKNSNEFLWESERDGFTHLYRYNTEGKLLNQVTKGPWAVTDIIGFDKAGRKIVVVGTDNLGLDRQVYIADVRTGKQRKITTRSGNYSVKLNKTTNQLIADFSSVETPHDIDVISLYGKQTKNILKAKNPLADYNVSPIEIFQIKADDGTPLNCRMIKPANFDESKQYPVLVYVYGGPNAQLIRNRWNGGISLWMQYMAQKGYIIFTMDSRGSENRGREFEQVTFRRLGEIEIKDQLKGVDYLKSQPYVDGDRLGVFGWSYGGFMTTSLMVKSPGTFKVGVAGGPVIDWSYYEIMYTERYMDTPQQNPEGYAQASLLDKTKNLNGDLLMIHGLEDDVVVIQHSLMFIENCVKNSKQMDYFVYPGHKHNVRGYDRIHLMQKVLDYVDDKLND</sequence>
<evidence type="ECO:0000259" key="2">
    <source>
        <dbReference type="Pfam" id="PF00326"/>
    </source>
</evidence>
<evidence type="ECO:0000313" key="4">
    <source>
        <dbReference type="EMBL" id="BDD09742.1"/>
    </source>
</evidence>
<proteinExistence type="predicted"/>
<gene>
    <name evidence="4" type="ORF">FUAX_21740</name>
</gene>
<feature type="chain" id="PRO_5043986764" evidence="1">
    <location>
        <begin position="25"/>
        <end position="714"/>
    </location>
</feature>
<reference evidence="4 5" key="1">
    <citation type="submission" date="2021-12" db="EMBL/GenBank/DDBJ databases">
        <title>Genome sequencing of bacteria with rrn-lacking chromosome and rrn-plasmid.</title>
        <authorList>
            <person name="Anda M."/>
            <person name="Iwasaki W."/>
        </authorList>
    </citation>
    <scope>NUCLEOTIDE SEQUENCE [LARGE SCALE GENOMIC DNA]</scope>
    <source>
        <strain evidence="4 5">DSM 100852</strain>
    </source>
</reference>
<keyword evidence="1" id="KW-0732">Signal</keyword>
<dbReference type="RefSeq" id="WP_338391336.1">
    <property type="nucleotide sequence ID" value="NZ_AP025314.1"/>
</dbReference>
<dbReference type="InterPro" id="IPR001375">
    <property type="entry name" value="Peptidase_S9_cat"/>
</dbReference>
<dbReference type="GO" id="GO:0008239">
    <property type="term" value="F:dipeptidyl-peptidase activity"/>
    <property type="evidence" value="ECO:0007669"/>
    <property type="project" value="TreeGrafter"/>
</dbReference>
<accession>A0AAU9CWG8</accession>
<dbReference type="EMBL" id="AP025314">
    <property type="protein sequence ID" value="BDD09742.1"/>
    <property type="molecule type" value="Genomic_DNA"/>
</dbReference>
<dbReference type="Gene3D" id="2.140.10.30">
    <property type="entry name" value="Dipeptidylpeptidase IV, N-terminal domain"/>
    <property type="match status" value="1"/>
</dbReference>
<dbReference type="SUPFAM" id="SSF53474">
    <property type="entry name" value="alpha/beta-Hydrolases"/>
    <property type="match status" value="1"/>
</dbReference>
<feature type="domain" description="Dipeptidylpeptidase IV N-terminal" evidence="3">
    <location>
        <begin position="104"/>
        <end position="431"/>
    </location>
</feature>
<dbReference type="GO" id="GO:0008236">
    <property type="term" value="F:serine-type peptidase activity"/>
    <property type="evidence" value="ECO:0007669"/>
    <property type="project" value="InterPro"/>
</dbReference>
<dbReference type="PANTHER" id="PTHR11731">
    <property type="entry name" value="PROTEASE FAMILY S9B,C DIPEPTIDYL-PEPTIDASE IV-RELATED"/>
    <property type="match status" value="1"/>
</dbReference>
<dbReference type="GO" id="GO:0006508">
    <property type="term" value="P:proteolysis"/>
    <property type="evidence" value="ECO:0007669"/>
    <property type="project" value="InterPro"/>
</dbReference>
<dbReference type="Pfam" id="PF00930">
    <property type="entry name" value="DPPIV_N"/>
    <property type="match status" value="1"/>
</dbReference>
<dbReference type="InterPro" id="IPR002469">
    <property type="entry name" value="Peptidase_S9B_N"/>
</dbReference>
<dbReference type="InterPro" id="IPR050278">
    <property type="entry name" value="Serine_Prot_S9B/DPPIV"/>
</dbReference>
<dbReference type="InterPro" id="IPR029058">
    <property type="entry name" value="AB_hydrolase_fold"/>
</dbReference>
<dbReference type="KEGG" id="fax:FUAX_21740"/>
<feature type="domain" description="Peptidase S9 prolyl oligopeptidase catalytic" evidence="2">
    <location>
        <begin position="518"/>
        <end position="713"/>
    </location>
</feature>
<name>A0AAU9CWG8_9BACT</name>
<dbReference type="PANTHER" id="PTHR11731:SF193">
    <property type="entry name" value="DIPEPTIDYL PEPTIDASE 9"/>
    <property type="match status" value="1"/>
</dbReference>
<evidence type="ECO:0000259" key="3">
    <source>
        <dbReference type="Pfam" id="PF00930"/>
    </source>
</evidence>
<dbReference type="SUPFAM" id="SSF82171">
    <property type="entry name" value="DPP6 N-terminal domain-like"/>
    <property type="match status" value="1"/>
</dbReference>
<evidence type="ECO:0000313" key="5">
    <source>
        <dbReference type="Proteomes" id="UP001348817"/>
    </source>
</evidence>
<dbReference type="Proteomes" id="UP001348817">
    <property type="component" value="Chromosome"/>
</dbReference>